<reference evidence="1 2" key="1">
    <citation type="journal article" date="2023" name="G3 (Bethesda)">
        <title>A chromosome-length genome assembly and annotation of blackberry (Rubus argutus, cv. 'Hillquist').</title>
        <authorList>
            <person name="Bruna T."/>
            <person name="Aryal R."/>
            <person name="Dudchenko O."/>
            <person name="Sargent D.J."/>
            <person name="Mead D."/>
            <person name="Buti M."/>
            <person name="Cavallini A."/>
            <person name="Hytonen T."/>
            <person name="Andres J."/>
            <person name="Pham M."/>
            <person name="Weisz D."/>
            <person name="Mascagni F."/>
            <person name="Usai G."/>
            <person name="Natali L."/>
            <person name="Bassil N."/>
            <person name="Fernandez G.E."/>
            <person name="Lomsadze A."/>
            <person name="Armour M."/>
            <person name="Olukolu B."/>
            <person name="Poorten T."/>
            <person name="Britton C."/>
            <person name="Davik J."/>
            <person name="Ashrafi H."/>
            <person name="Aiden E.L."/>
            <person name="Borodovsky M."/>
            <person name="Worthington M."/>
        </authorList>
    </citation>
    <scope>NUCLEOTIDE SEQUENCE [LARGE SCALE GENOMIC DNA]</scope>
    <source>
        <strain evidence="1">PI 553951</strain>
    </source>
</reference>
<evidence type="ECO:0000313" key="1">
    <source>
        <dbReference type="EMBL" id="KAK9938383.1"/>
    </source>
</evidence>
<protein>
    <submittedName>
        <fullName evidence="1">Uncharacterized protein</fullName>
    </submittedName>
</protein>
<comment type="caution">
    <text evidence="1">The sequence shown here is derived from an EMBL/GenBank/DDBJ whole genome shotgun (WGS) entry which is preliminary data.</text>
</comment>
<sequence>MVTPAVVDEGKPTARLGWKQRRLTEEEGAAMGRWVRLDLGTQRRGGVCGWALRLHGRAWWLLLCDGLCDGSGDVMSELQVQRCCEFEDGSLQVVLWCIVVVID</sequence>
<organism evidence="1 2">
    <name type="scientific">Rubus argutus</name>
    <name type="common">Southern blackberry</name>
    <dbReference type="NCBI Taxonomy" id="59490"/>
    <lineage>
        <taxon>Eukaryota</taxon>
        <taxon>Viridiplantae</taxon>
        <taxon>Streptophyta</taxon>
        <taxon>Embryophyta</taxon>
        <taxon>Tracheophyta</taxon>
        <taxon>Spermatophyta</taxon>
        <taxon>Magnoliopsida</taxon>
        <taxon>eudicotyledons</taxon>
        <taxon>Gunneridae</taxon>
        <taxon>Pentapetalae</taxon>
        <taxon>rosids</taxon>
        <taxon>fabids</taxon>
        <taxon>Rosales</taxon>
        <taxon>Rosaceae</taxon>
        <taxon>Rosoideae</taxon>
        <taxon>Rosoideae incertae sedis</taxon>
        <taxon>Rubus</taxon>
    </lineage>
</organism>
<dbReference type="EMBL" id="JBEDUW010000003">
    <property type="protein sequence ID" value="KAK9938383.1"/>
    <property type="molecule type" value="Genomic_DNA"/>
</dbReference>
<evidence type="ECO:0000313" key="2">
    <source>
        <dbReference type="Proteomes" id="UP001457282"/>
    </source>
</evidence>
<dbReference type="Proteomes" id="UP001457282">
    <property type="component" value="Unassembled WGS sequence"/>
</dbReference>
<accession>A0AAW1XQS2</accession>
<name>A0AAW1XQS2_RUBAR</name>
<proteinExistence type="predicted"/>
<gene>
    <name evidence="1" type="ORF">M0R45_015126</name>
</gene>
<keyword evidence="2" id="KW-1185">Reference proteome</keyword>
<dbReference type="AlphaFoldDB" id="A0AAW1XQS2"/>